<accession>A0A401GGY0</accession>
<evidence type="ECO:0000313" key="2">
    <source>
        <dbReference type="Proteomes" id="UP000287166"/>
    </source>
</evidence>
<organism evidence="1 2">
    <name type="scientific">Sparassis crispa</name>
    <dbReference type="NCBI Taxonomy" id="139825"/>
    <lineage>
        <taxon>Eukaryota</taxon>
        <taxon>Fungi</taxon>
        <taxon>Dikarya</taxon>
        <taxon>Basidiomycota</taxon>
        <taxon>Agaricomycotina</taxon>
        <taxon>Agaricomycetes</taxon>
        <taxon>Polyporales</taxon>
        <taxon>Sparassidaceae</taxon>
        <taxon>Sparassis</taxon>
    </lineage>
</organism>
<proteinExistence type="predicted"/>
<gene>
    <name evidence="1" type="ORF">SCP_0311570</name>
</gene>
<reference evidence="1 2" key="1">
    <citation type="journal article" date="2018" name="Sci. Rep.">
        <title>Genome sequence of the cauliflower mushroom Sparassis crispa (Hanabiratake) and its association with beneficial usage.</title>
        <authorList>
            <person name="Kiyama R."/>
            <person name="Furutani Y."/>
            <person name="Kawaguchi K."/>
            <person name="Nakanishi T."/>
        </authorList>
    </citation>
    <scope>NUCLEOTIDE SEQUENCE [LARGE SCALE GENOMIC DNA]</scope>
</reference>
<keyword evidence="2" id="KW-1185">Reference proteome</keyword>
<evidence type="ECO:0000313" key="1">
    <source>
        <dbReference type="EMBL" id="GBE81428.1"/>
    </source>
</evidence>
<protein>
    <submittedName>
        <fullName evidence="1">Uncharacterized protein</fullName>
    </submittedName>
</protein>
<dbReference type="GeneID" id="38778345"/>
<dbReference type="EMBL" id="BFAD01000003">
    <property type="protein sequence ID" value="GBE81428.1"/>
    <property type="molecule type" value="Genomic_DNA"/>
</dbReference>
<name>A0A401GGY0_9APHY</name>
<dbReference type="RefSeq" id="XP_027612341.1">
    <property type="nucleotide sequence ID" value="XM_027756540.1"/>
</dbReference>
<sequence>MARNEQAVDDDSSIILTAKRDLPATVCFSPLKAHDQLLAFIAHQVPLLENTYYLAVPLSRPPGYM</sequence>
<dbReference type="InParanoid" id="A0A401GGY0"/>
<dbReference type="AlphaFoldDB" id="A0A401GGY0"/>
<dbReference type="Proteomes" id="UP000287166">
    <property type="component" value="Unassembled WGS sequence"/>
</dbReference>
<comment type="caution">
    <text evidence="1">The sequence shown here is derived from an EMBL/GenBank/DDBJ whole genome shotgun (WGS) entry which is preliminary data.</text>
</comment>